<reference evidence="1" key="1">
    <citation type="submission" date="2022-12" db="EMBL/GenBank/DDBJ databases">
        <authorList>
            <person name="Petersen C."/>
        </authorList>
    </citation>
    <scope>NUCLEOTIDE SEQUENCE</scope>
    <source>
        <strain evidence="1">IBT 3081</strain>
    </source>
</reference>
<dbReference type="Proteomes" id="UP001147752">
    <property type="component" value="Unassembled WGS sequence"/>
</dbReference>
<dbReference type="OrthoDB" id="3796275at2759"/>
<gene>
    <name evidence="1" type="ORF">N7517_006282</name>
</gene>
<comment type="caution">
    <text evidence="1">The sequence shown here is derived from an EMBL/GenBank/DDBJ whole genome shotgun (WGS) entry which is preliminary data.</text>
</comment>
<keyword evidence="2" id="KW-1185">Reference proteome</keyword>
<evidence type="ECO:0000313" key="2">
    <source>
        <dbReference type="Proteomes" id="UP001147752"/>
    </source>
</evidence>
<proteinExistence type="predicted"/>
<dbReference type="EMBL" id="JAPZBT010000002">
    <property type="protein sequence ID" value="KAJ5374276.1"/>
    <property type="molecule type" value="Genomic_DNA"/>
</dbReference>
<evidence type="ECO:0000313" key="1">
    <source>
        <dbReference type="EMBL" id="KAJ5374276.1"/>
    </source>
</evidence>
<reference evidence="1" key="2">
    <citation type="journal article" date="2023" name="IMA Fungus">
        <title>Comparative genomic study of the Penicillium genus elucidates a diverse pangenome and 15 lateral gene transfer events.</title>
        <authorList>
            <person name="Petersen C."/>
            <person name="Sorensen T."/>
            <person name="Nielsen M.R."/>
            <person name="Sondergaard T.E."/>
            <person name="Sorensen J.L."/>
            <person name="Fitzpatrick D.A."/>
            <person name="Frisvad J.C."/>
            <person name="Nielsen K.L."/>
        </authorList>
    </citation>
    <scope>NUCLEOTIDE SEQUENCE</scope>
    <source>
        <strain evidence="1">IBT 3081</strain>
    </source>
</reference>
<dbReference type="RefSeq" id="XP_056580262.1">
    <property type="nucleotide sequence ID" value="XM_056724012.1"/>
</dbReference>
<sequence length="158" mass="17878">MATFNAGVPATTGYRKAPDLVIIDDRSAIRVIGDTKTLWPDDHIDMLSEGIRDFETRLEKKSCWQVARYMQQLDITHGFLSTYDETIFLRKIGFKEFGLSNTLLWSNPAICMSPKWNISPRDKGCCIKPFAEDMHMYLIQVALEVTGGGPIDQLAQDC</sequence>
<dbReference type="AlphaFoldDB" id="A0A9W9VCD5"/>
<organism evidence="1 2">
    <name type="scientific">Penicillium concentricum</name>
    <dbReference type="NCBI Taxonomy" id="293559"/>
    <lineage>
        <taxon>Eukaryota</taxon>
        <taxon>Fungi</taxon>
        <taxon>Dikarya</taxon>
        <taxon>Ascomycota</taxon>
        <taxon>Pezizomycotina</taxon>
        <taxon>Eurotiomycetes</taxon>
        <taxon>Eurotiomycetidae</taxon>
        <taxon>Eurotiales</taxon>
        <taxon>Aspergillaceae</taxon>
        <taxon>Penicillium</taxon>
    </lineage>
</organism>
<dbReference type="GeneID" id="81463195"/>
<name>A0A9W9VCD5_9EURO</name>
<accession>A0A9W9VCD5</accession>
<protein>
    <submittedName>
        <fullName evidence="1">Uncharacterized protein</fullName>
    </submittedName>
</protein>